<protein>
    <recommendedName>
        <fullName evidence="3">F-box domain-containing protein</fullName>
    </recommendedName>
</protein>
<comment type="caution">
    <text evidence="1">The sequence shown here is derived from an EMBL/GenBank/DDBJ whole genome shotgun (WGS) entry which is preliminary data.</text>
</comment>
<accession>A0A9P5ZBE5</accession>
<gene>
    <name evidence="1" type="ORF">BDN70DRAFT_990168</name>
</gene>
<name>A0A9P5ZBE5_9AGAR</name>
<dbReference type="OrthoDB" id="2269034at2759"/>
<proteinExistence type="predicted"/>
<reference evidence="1" key="1">
    <citation type="submission" date="2020-11" db="EMBL/GenBank/DDBJ databases">
        <authorList>
            <consortium name="DOE Joint Genome Institute"/>
            <person name="Ahrendt S."/>
            <person name="Riley R."/>
            <person name="Andreopoulos W."/>
            <person name="Labutti K."/>
            <person name="Pangilinan J."/>
            <person name="Ruiz-Duenas F.J."/>
            <person name="Barrasa J.M."/>
            <person name="Sanchez-Garcia M."/>
            <person name="Camarero S."/>
            <person name="Miyauchi S."/>
            <person name="Serrano A."/>
            <person name="Linde D."/>
            <person name="Babiker R."/>
            <person name="Drula E."/>
            <person name="Ayuso-Fernandez I."/>
            <person name="Pacheco R."/>
            <person name="Padilla G."/>
            <person name="Ferreira P."/>
            <person name="Barriuso J."/>
            <person name="Kellner H."/>
            <person name="Castanera R."/>
            <person name="Alfaro M."/>
            <person name="Ramirez L."/>
            <person name="Pisabarro A.G."/>
            <person name="Kuo A."/>
            <person name="Tritt A."/>
            <person name="Lipzen A."/>
            <person name="He G."/>
            <person name="Yan M."/>
            <person name="Ng V."/>
            <person name="Cullen D."/>
            <person name="Martin F."/>
            <person name="Rosso M.-N."/>
            <person name="Henrissat B."/>
            <person name="Hibbett D."/>
            <person name="Martinez A.T."/>
            <person name="Grigoriev I.V."/>
        </authorList>
    </citation>
    <scope>NUCLEOTIDE SEQUENCE</scope>
    <source>
        <strain evidence="1">CIRM-BRFM 674</strain>
    </source>
</reference>
<evidence type="ECO:0000313" key="2">
    <source>
        <dbReference type="Proteomes" id="UP000807469"/>
    </source>
</evidence>
<sequence>MLFYPQRTMDDDDFYYSPANLEQDSLDQLARDLAAIAWQEDVERNSHPPPVPEHNMTPEPDLTSLTVDFLSLPNDIITQIFDHACRPIPGDKEWRRSFYPLWLGRICRAWRDIAWESSEIWATVVVRVFDKEKSGYDYTVQTDLLEEWLARAKGRKLNIYLGEAKGNRGMRPPFSLMKFIIAHYEQWQDVHFDTSQPWWSIFTLTATVTNAAQPRPPVVPLPNLRSISIRGLEWGRYPLHMLHLSLAPSLRSVGFFNLPEFIIKGIADYFPCARITELTLTISSTKLGNVLRHFPRLQSLSLIDCAELRVRRNTRHETLRNLIIHCKDEWKWFSTFGKAVTFPALQSLEIIYSGHINYVRVLLPFILRSKCHLTSLTIECILLAEHDLIGLLFSLDTLSELHIRDSESRLRRYVTMYANNIGLARTFFDVLHPDKEAPFLPNLEVFSYRGSLAVQAIDFIEPFILRSRMRGAQIADIHKVALLKQAVIIADQVSDVAELSIAEYSDPQYIRELVRMVEEGVLVLHNMDGSRWS</sequence>
<keyword evidence="2" id="KW-1185">Reference proteome</keyword>
<dbReference type="Gene3D" id="3.80.10.10">
    <property type="entry name" value="Ribonuclease Inhibitor"/>
    <property type="match status" value="1"/>
</dbReference>
<organism evidence="1 2">
    <name type="scientific">Pholiota conissans</name>
    <dbReference type="NCBI Taxonomy" id="109636"/>
    <lineage>
        <taxon>Eukaryota</taxon>
        <taxon>Fungi</taxon>
        <taxon>Dikarya</taxon>
        <taxon>Basidiomycota</taxon>
        <taxon>Agaricomycotina</taxon>
        <taxon>Agaricomycetes</taxon>
        <taxon>Agaricomycetidae</taxon>
        <taxon>Agaricales</taxon>
        <taxon>Agaricineae</taxon>
        <taxon>Strophariaceae</taxon>
        <taxon>Pholiota</taxon>
    </lineage>
</organism>
<evidence type="ECO:0000313" key="1">
    <source>
        <dbReference type="EMBL" id="KAF9483630.1"/>
    </source>
</evidence>
<dbReference type="SUPFAM" id="SSF52047">
    <property type="entry name" value="RNI-like"/>
    <property type="match status" value="1"/>
</dbReference>
<dbReference type="InterPro" id="IPR032675">
    <property type="entry name" value="LRR_dom_sf"/>
</dbReference>
<evidence type="ECO:0008006" key="3">
    <source>
        <dbReference type="Google" id="ProtNLM"/>
    </source>
</evidence>
<dbReference type="Proteomes" id="UP000807469">
    <property type="component" value="Unassembled WGS sequence"/>
</dbReference>
<dbReference type="EMBL" id="MU155151">
    <property type="protein sequence ID" value="KAF9483630.1"/>
    <property type="molecule type" value="Genomic_DNA"/>
</dbReference>
<dbReference type="AlphaFoldDB" id="A0A9P5ZBE5"/>